<accession>A0A0F9EYN5</accession>
<sequence>CEQFPASLSYLLPGIGFVGADYNTPHKLGA</sequence>
<reference evidence="1" key="1">
    <citation type="journal article" date="2015" name="Nature">
        <title>Complex archaea that bridge the gap between prokaryotes and eukaryotes.</title>
        <authorList>
            <person name="Spang A."/>
            <person name="Saw J.H."/>
            <person name="Jorgensen S.L."/>
            <person name="Zaremba-Niedzwiedzka K."/>
            <person name="Martijn J."/>
            <person name="Lind A.E."/>
            <person name="van Eijk R."/>
            <person name="Schleper C."/>
            <person name="Guy L."/>
            <person name="Ettema T.J."/>
        </authorList>
    </citation>
    <scope>NUCLEOTIDE SEQUENCE</scope>
</reference>
<feature type="non-terminal residue" evidence="1">
    <location>
        <position position="1"/>
    </location>
</feature>
<name>A0A0F9EYN5_9ZZZZ</name>
<dbReference type="EMBL" id="LAZR01034921">
    <property type="protein sequence ID" value="KKL28928.1"/>
    <property type="molecule type" value="Genomic_DNA"/>
</dbReference>
<protein>
    <submittedName>
        <fullName evidence="1">Uncharacterized protein</fullName>
    </submittedName>
</protein>
<evidence type="ECO:0000313" key="1">
    <source>
        <dbReference type="EMBL" id="KKL28928.1"/>
    </source>
</evidence>
<organism evidence="1">
    <name type="scientific">marine sediment metagenome</name>
    <dbReference type="NCBI Taxonomy" id="412755"/>
    <lineage>
        <taxon>unclassified sequences</taxon>
        <taxon>metagenomes</taxon>
        <taxon>ecological metagenomes</taxon>
    </lineage>
</organism>
<proteinExistence type="predicted"/>
<comment type="caution">
    <text evidence="1">The sequence shown here is derived from an EMBL/GenBank/DDBJ whole genome shotgun (WGS) entry which is preliminary data.</text>
</comment>
<dbReference type="AlphaFoldDB" id="A0A0F9EYN5"/>
<gene>
    <name evidence="1" type="ORF">LCGC14_2370260</name>
</gene>